<dbReference type="EMBL" id="AGCK01000045">
    <property type="protein sequence ID" value="EHM54127.1"/>
    <property type="molecule type" value="Genomic_DNA"/>
</dbReference>
<evidence type="ECO:0000313" key="2">
    <source>
        <dbReference type="EMBL" id="EHM54127.1"/>
    </source>
</evidence>
<evidence type="ECO:0000256" key="1">
    <source>
        <dbReference type="SAM" id="Phobius"/>
    </source>
</evidence>
<keyword evidence="1" id="KW-1133">Transmembrane helix</keyword>
<feature type="transmembrane region" description="Helical" evidence="1">
    <location>
        <begin position="36"/>
        <end position="52"/>
    </location>
</feature>
<gene>
    <name evidence="2" type="ORF">HMPREF0372_00676</name>
</gene>
<comment type="caution">
    <text evidence="2">The sequence shown here is derived from an EMBL/GenBank/DDBJ whole genome shotgun (WGS) entry which is preliminary data.</text>
</comment>
<dbReference type="AlphaFoldDB" id="G9YMF5"/>
<dbReference type="HOGENOM" id="CLU_1198352_0_0_9"/>
<reference evidence="2 3" key="1">
    <citation type="submission" date="2011-08" db="EMBL/GenBank/DDBJ databases">
        <authorList>
            <person name="Weinstock G."/>
            <person name="Sodergren E."/>
            <person name="Clifton S."/>
            <person name="Fulton L."/>
            <person name="Fulton B."/>
            <person name="Courtney L."/>
            <person name="Fronick C."/>
            <person name="Harrison M."/>
            <person name="Strong C."/>
            <person name="Farmer C."/>
            <person name="Delahaunty K."/>
            <person name="Markovic C."/>
            <person name="Hall O."/>
            <person name="Minx P."/>
            <person name="Tomlinson C."/>
            <person name="Mitreva M."/>
            <person name="Hou S."/>
            <person name="Chen J."/>
            <person name="Wollam A."/>
            <person name="Pepin K.H."/>
            <person name="Johnson M."/>
            <person name="Bhonagiri V."/>
            <person name="Zhang X."/>
            <person name="Suruliraj S."/>
            <person name="Warren W."/>
            <person name="Chinwalla A."/>
            <person name="Mardis E.R."/>
            <person name="Wilson R.K."/>
        </authorList>
    </citation>
    <scope>NUCLEOTIDE SEQUENCE [LARGE SCALE GENOMIC DNA]</scope>
    <source>
        <strain evidence="2 3">ATCC 29863</strain>
    </source>
</reference>
<dbReference type="Proteomes" id="UP000004459">
    <property type="component" value="Unassembled WGS sequence"/>
</dbReference>
<accession>G9YMF5</accession>
<feature type="transmembrane region" description="Helical" evidence="1">
    <location>
        <begin position="12"/>
        <end position="30"/>
    </location>
</feature>
<organism evidence="2 3">
    <name type="scientific">Flavonifractor plautii ATCC 29863</name>
    <dbReference type="NCBI Taxonomy" id="411475"/>
    <lineage>
        <taxon>Bacteria</taxon>
        <taxon>Bacillati</taxon>
        <taxon>Bacillota</taxon>
        <taxon>Clostridia</taxon>
        <taxon>Eubacteriales</taxon>
        <taxon>Oscillospiraceae</taxon>
        <taxon>Flavonifractor</taxon>
    </lineage>
</organism>
<sequence length="231" mass="25504">MRTVLKIQKRDIAGTAIWICAAVLGVLFAIYCEVSLGILITVVCAGFAIVKYERIDRAIHNAGLLLDRVNEERLYRESLPQTLLFGLQGVPGISGECINLLLDQKRVQLIFQEKEIERFLPFSQIVSYGVVTREEYVKGSVLTGAAIGGAIGGDTGAIVGAMAAKEGTIMYRKYFEINYRTKSGSLSKIECRYKGLNQSNLDVIVPLLKKAIGLEKYLNMPPPPVQKSDYL</sequence>
<proteinExistence type="predicted"/>
<evidence type="ECO:0000313" key="3">
    <source>
        <dbReference type="Proteomes" id="UP000004459"/>
    </source>
</evidence>
<keyword evidence="1" id="KW-0472">Membrane</keyword>
<keyword evidence="1" id="KW-0812">Transmembrane</keyword>
<protein>
    <submittedName>
        <fullName evidence="2">Uncharacterized protein</fullName>
    </submittedName>
</protein>
<name>G9YMF5_FLAPL</name>